<keyword evidence="5 8" id="KW-0028">Amino-acid biosynthesis</keyword>
<evidence type="ECO:0000256" key="3">
    <source>
        <dbReference type="ARBA" id="ARBA00009869"/>
    </source>
</evidence>
<name>A0A150ILJ4_9EURY</name>
<dbReference type="UniPathway" id="UPA00048">
    <property type="reaction ID" value="UER00071"/>
</dbReference>
<reference evidence="10 11" key="1">
    <citation type="journal article" date="2016" name="ISME J.">
        <title>Chasing the elusive Euryarchaeota class WSA2: genomes reveal a uniquely fastidious methyl-reducing methanogen.</title>
        <authorList>
            <person name="Nobu M.K."/>
            <person name="Narihiro T."/>
            <person name="Kuroda K."/>
            <person name="Mei R."/>
            <person name="Liu W.T."/>
        </authorList>
    </citation>
    <scope>NUCLEOTIDE SEQUENCE [LARGE SCALE GENOMIC DNA]</scope>
    <source>
        <strain evidence="10">B03fssc0709_Meth_Bin005</strain>
    </source>
</reference>
<dbReference type="Proteomes" id="UP000092401">
    <property type="component" value="Unassembled WGS sequence"/>
</dbReference>
<dbReference type="PATRIC" id="fig|1706436.3.peg.501"/>
<dbReference type="Gene3D" id="3.20.19.10">
    <property type="entry name" value="Aconitase, domain 4"/>
    <property type="match status" value="1"/>
</dbReference>
<keyword evidence="6 8" id="KW-0456">Lyase</keyword>
<evidence type="ECO:0000256" key="2">
    <source>
        <dbReference type="ARBA" id="ARBA00004729"/>
    </source>
</evidence>
<dbReference type="PANTHER" id="PTHR43345:SF9">
    <property type="entry name" value="3-ISOPROPYLMALATE DEHYDRATASE SMALL SUBUNIT"/>
    <property type="match status" value="1"/>
</dbReference>
<keyword evidence="7 8" id="KW-0100">Branched-chain amino acid biosynthesis</keyword>
<dbReference type="GO" id="GO:0016853">
    <property type="term" value="F:isomerase activity"/>
    <property type="evidence" value="ECO:0007669"/>
    <property type="project" value="UniProtKB-KW"/>
</dbReference>
<comment type="subunit">
    <text evidence="8">Heterodimer of LeuC and LeuD.</text>
</comment>
<dbReference type="EC" id="4.2.1.33" evidence="8"/>
<dbReference type="InterPro" id="IPR000573">
    <property type="entry name" value="AconitaseA/IPMdHydase_ssu_swvl"/>
</dbReference>
<dbReference type="InterPro" id="IPR033940">
    <property type="entry name" value="IPMI_Swivel"/>
</dbReference>
<evidence type="ECO:0000313" key="10">
    <source>
        <dbReference type="EMBL" id="KYC45880.1"/>
    </source>
</evidence>
<dbReference type="CDD" id="cd01577">
    <property type="entry name" value="IPMI_Swivel"/>
    <property type="match status" value="1"/>
</dbReference>
<dbReference type="InterPro" id="IPR011827">
    <property type="entry name" value="LeuD_type2/HacB/DmdB"/>
</dbReference>
<sequence length="170" mass="18903">MKEILEGRVIKFDDNVDTDQIIPAEFLVTGDPKELAKNAFIKVRPEFKNIVKQGDIIVAGRNFGCGSSREHAPRALMGAGISCVIAKSFARIFFRNSINLGLTLIECDVKANEGDYLIVDLKKGTIKNKKSNEIFEFKPLPAFLLKIVEKGGLMEYVKEVLNEKNSGNAR</sequence>
<dbReference type="InterPro" id="IPR050075">
    <property type="entry name" value="LeuD"/>
</dbReference>
<evidence type="ECO:0000256" key="1">
    <source>
        <dbReference type="ARBA" id="ARBA00000491"/>
    </source>
</evidence>
<dbReference type="InterPro" id="IPR015928">
    <property type="entry name" value="Aconitase/3IPM_dehydase_swvl"/>
</dbReference>
<proteinExistence type="inferred from homology"/>
<comment type="similarity">
    <text evidence="3 8">Belongs to the LeuD family. LeuD type 2 subfamily.</text>
</comment>
<evidence type="ECO:0000256" key="4">
    <source>
        <dbReference type="ARBA" id="ARBA00022430"/>
    </source>
</evidence>
<dbReference type="Pfam" id="PF00694">
    <property type="entry name" value="Aconitase_C"/>
    <property type="match status" value="1"/>
</dbReference>
<accession>A0A150ILJ4</accession>
<gene>
    <name evidence="10" type="primary">leuD_1</name>
    <name evidence="8" type="synonym">leuD</name>
    <name evidence="10" type="ORF">APG10_00496</name>
</gene>
<feature type="domain" description="Aconitase A/isopropylmalate dehydratase small subunit swivel" evidence="9">
    <location>
        <begin position="52"/>
        <end position="105"/>
    </location>
</feature>
<dbReference type="GO" id="GO:0009098">
    <property type="term" value="P:L-leucine biosynthetic process"/>
    <property type="evidence" value="ECO:0007669"/>
    <property type="project" value="UniProtKB-UniRule"/>
</dbReference>
<organism evidence="10 11">
    <name type="scientific">Candidatus Methanofastidiosum methylothiophilum</name>
    <dbReference type="NCBI Taxonomy" id="1705564"/>
    <lineage>
        <taxon>Archaea</taxon>
        <taxon>Methanobacteriati</taxon>
        <taxon>Methanobacteriota</taxon>
        <taxon>Stenosarchaea group</taxon>
        <taxon>Candidatus Methanofastidiosia</taxon>
        <taxon>Candidatus Methanofastidiosales</taxon>
        <taxon>Candidatus Methanofastidiosaceae</taxon>
        <taxon>Candidatus Methanofastidiosum</taxon>
    </lineage>
</organism>
<evidence type="ECO:0000256" key="5">
    <source>
        <dbReference type="ARBA" id="ARBA00022605"/>
    </source>
</evidence>
<dbReference type="EMBL" id="LNGE01000009">
    <property type="protein sequence ID" value="KYC45880.1"/>
    <property type="molecule type" value="Genomic_DNA"/>
</dbReference>
<comment type="pathway">
    <text evidence="2 8">Amino-acid biosynthesis; L-leucine biosynthesis; L-leucine from 3-methyl-2-oxobutanoate: step 2/4.</text>
</comment>
<keyword evidence="10" id="KW-0413">Isomerase</keyword>
<comment type="function">
    <text evidence="8">Catalyzes the isomerization between 2-isopropylmalate and 3-isopropylmalate, via the formation of 2-isopropylmaleate.</text>
</comment>
<dbReference type="NCBIfam" id="TIGR02087">
    <property type="entry name" value="LEUD_arch"/>
    <property type="match status" value="1"/>
</dbReference>
<comment type="caution">
    <text evidence="10">The sequence shown here is derived from an EMBL/GenBank/DDBJ whole genome shotgun (WGS) entry which is preliminary data.</text>
</comment>
<evidence type="ECO:0000256" key="7">
    <source>
        <dbReference type="ARBA" id="ARBA00023304"/>
    </source>
</evidence>
<evidence type="ECO:0000256" key="6">
    <source>
        <dbReference type="ARBA" id="ARBA00023239"/>
    </source>
</evidence>
<dbReference type="GO" id="GO:0003861">
    <property type="term" value="F:3-isopropylmalate dehydratase activity"/>
    <property type="evidence" value="ECO:0007669"/>
    <property type="project" value="UniProtKB-UniRule"/>
</dbReference>
<keyword evidence="4 8" id="KW-0432">Leucine biosynthesis</keyword>
<protein>
    <recommendedName>
        <fullName evidence="8">3-isopropylmalate dehydratase small subunit</fullName>
        <ecNumber evidence="8">4.2.1.33</ecNumber>
    </recommendedName>
    <alternativeName>
        <fullName evidence="8">Alpha-IPM isomerase</fullName>
        <shortName evidence="8">IPMI</shortName>
    </alternativeName>
    <alternativeName>
        <fullName evidence="8">Isopropylmalate isomerase</fullName>
    </alternativeName>
</protein>
<dbReference type="SUPFAM" id="SSF52016">
    <property type="entry name" value="LeuD/IlvD-like"/>
    <property type="match status" value="1"/>
</dbReference>
<dbReference type="PANTHER" id="PTHR43345">
    <property type="entry name" value="3-ISOPROPYLMALATE DEHYDRATASE SMALL SUBUNIT 2-RELATED-RELATED"/>
    <property type="match status" value="1"/>
</dbReference>
<dbReference type="HAMAP" id="MF_01032">
    <property type="entry name" value="LeuD_type2"/>
    <property type="match status" value="1"/>
</dbReference>
<dbReference type="AlphaFoldDB" id="A0A150ILJ4"/>
<evidence type="ECO:0000313" key="11">
    <source>
        <dbReference type="Proteomes" id="UP000092401"/>
    </source>
</evidence>
<comment type="catalytic activity">
    <reaction evidence="1 8">
        <text>(2R,3S)-3-isopropylmalate = (2S)-2-isopropylmalate</text>
        <dbReference type="Rhea" id="RHEA:32287"/>
        <dbReference type="ChEBI" id="CHEBI:1178"/>
        <dbReference type="ChEBI" id="CHEBI:35121"/>
        <dbReference type="EC" id="4.2.1.33"/>
    </reaction>
</comment>
<evidence type="ECO:0000259" key="9">
    <source>
        <dbReference type="Pfam" id="PF00694"/>
    </source>
</evidence>
<evidence type="ECO:0000256" key="8">
    <source>
        <dbReference type="HAMAP-Rule" id="MF_01032"/>
    </source>
</evidence>